<gene>
    <name evidence="1" type="ORF">CIB95_06305</name>
</gene>
<evidence type="ECO:0000313" key="1">
    <source>
        <dbReference type="EMBL" id="OZM57964.1"/>
    </source>
</evidence>
<reference evidence="1 2" key="2">
    <citation type="submission" date="2017-09" db="EMBL/GenBank/DDBJ databases">
        <title>Bacillus patelloidae sp. nov., isolated from the intestinal tract of a marine limpet.</title>
        <authorList>
            <person name="Liu R."/>
            <person name="Dong C."/>
            <person name="Shao Z."/>
        </authorList>
    </citation>
    <scope>NUCLEOTIDE SEQUENCE [LARGE SCALE GENOMIC DNA]</scope>
    <source>
        <strain evidence="1 2">SA5d-4</strain>
    </source>
</reference>
<dbReference type="AlphaFoldDB" id="A0A263BW73"/>
<dbReference type="Proteomes" id="UP000217083">
    <property type="component" value="Unassembled WGS sequence"/>
</dbReference>
<dbReference type="RefSeq" id="WP_094923330.1">
    <property type="nucleotide sequence ID" value="NZ_NPIA01000002.1"/>
</dbReference>
<keyword evidence="2" id="KW-1185">Reference proteome</keyword>
<organism evidence="1 2">
    <name type="scientific">Lottiidibacillus patelloidae</name>
    <dbReference type="NCBI Taxonomy" id="2670334"/>
    <lineage>
        <taxon>Bacteria</taxon>
        <taxon>Bacillati</taxon>
        <taxon>Bacillota</taxon>
        <taxon>Bacilli</taxon>
        <taxon>Bacillales</taxon>
        <taxon>Bacillaceae</taxon>
        <taxon>Lottiidibacillus</taxon>
    </lineage>
</organism>
<protein>
    <submittedName>
        <fullName evidence="1">Uncharacterized protein</fullName>
    </submittedName>
</protein>
<dbReference type="Pfam" id="PF26326">
    <property type="entry name" value="YtzJ"/>
    <property type="match status" value="1"/>
</dbReference>
<dbReference type="EMBL" id="NPIA01000002">
    <property type="protein sequence ID" value="OZM57964.1"/>
    <property type="molecule type" value="Genomic_DNA"/>
</dbReference>
<proteinExistence type="predicted"/>
<dbReference type="InterPro" id="IPR058867">
    <property type="entry name" value="YtzJ"/>
</dbReference>
<accession>A0A263BW73</accession>
<name>A0A263BW73_9BACI</name>
<reference evidence="2" key="1">
    <citation type="submission" date="2017-08" db="EMBL/GenBank/DDBJ databases">
        <authorList>
            <person name="Huang Z."/>
        </authorList>
    </citation>
    <scope>NUCLEOTIDE SEQUENCE [LARGE SCALE GENOMIC DNA]</scope>
    <source>
        <strain evidence="2">SA5d-4</strain>
    </source>
</reference>
<comment type="caution">
    <text evidence="1">The sequence shown here is derived from an EMBL/GenBank/DDBJ whole genome shotgun (WGS) entry which is preliminary data.</text>
</comment>
<evidence type="ECO:0000313" key="2">
    <source>
        <dbReference type="Proteomes" id="UP000217083"/>
    </source>
</evidence>
<sequence>MLISRKEMAMKKIEKIKAGYSAFAETKEVADYLKKELEKMNIQVHEDVTEFGSWFIPK</sequence>